<dbReference type="PIRSF" id="PIRSF001434">
    <property type="entry name" value="CGS"/>
    <property type="match status" value="1"/>
</dbReference>
<feature type="modified residue" description="N6-(pyridoxal phosphate)lysine" evidence="3">
    <location>
        <position position="221"/>
    </location>
</feature>
<evidence type="ECO:0000256" key="2">
    <source>
        <dbReference type="ARBA" id="ARBA00022898"/>
    </source>
</evidence>
<sequence>MIDPALPYAEQLRRRADRMATTCVHAGETPDEDGALDVPIVLSSAFAFTSADQAARAFRGEEDAWIYGRWGNPTVRALEEKLAALEGAEAACATASGMAAIAGVVLSTCEAGDHVVAPRSMYAESARLLRERLPKLGITTTFVDGTAAAYAAAMTDKTRILYVETPSNPTLGVVDIAAIVKLAQSAKAPRPLVVVDGTFATPFAQSPVDLGADLVVHSMTKGISGHGDVIGGAVAGPRELVDRARELVVKGFGGVLSPLAAWLVLRGLRTFALRQERSCATAEAIARHLASHPKIAVVHHPSLPSHPGHALAQRQMHAYGALLSFELAGDDALARGRKTLEALRVATHAVSLGDTRTLVVHPASTTHSTMPEETRRLAGIGDGLLRMSCGLESADDLIADLDRALEAAGT</sequence>
<dbReference type="GO" id="GO:0005737">
    <property type="term" value="C:cytoplasm"/>
    <property type="evidence" value="ECO:0007669"/>
    <property type="project" value="TreeGrafter"/>
</dbReference>
<dbReference type="CDD" id="cd00614">
    <property type="entry name" value="CGS_like"/>
    <property type="match status" value="1"/>
</dbReference>
<dbReference type="STRING" id="1391654.AKJ09_06111"/>
<dbReference type="InterPro" id="IPR015424">
    <property type="entry name" value="PyrdxlP-dep_Trfase"/>
</dbReference>
<organism evidence="5 6">
    <name type="scientific">Labilithrix luteola</name>
    <dbReference type="NCBI Taxonomy" id="1391654"/>
    <lineage>
        <taxon>Bacteria</taxon>
        <taxon>Pseudomonadati</taxon>
        <taxon>Myxococcota</taxon>
        <taxon>Polyangia</taxon>
        <taxon>Polyangiales</taxon>
        <taxon>Labilitrichaceae</taxon>
        <taxon>Labilithrix</taxon>
    </lineage>
</organism>
<evidence type="ECO:0000256" key="4">
    <source>
        <dbReference type="RuleBase" id="RU362118"/>
    </source>
</evidence>
<dbReference type="GO" id="GO:0016846">
    <property type="term" value="F:carbon-sulfur lyase activity"/>
    <property type="evidence" value="ECO:0007669"/>
    <property type="project" value="TreeGrafter"/>
</dbReference>
<comment type="cofactor">
    <cofactor evidence="1 4">
        <name>pyridoxal 5'-phosphate</name>
        <dbReference type="ChEBI" id="CHEBI:597326"/>
    </cofactor>
</comment>
<dbReference type="Gene3D" id="3.90.1150.10">
    <property type="entry name" value="Aspartate Aminotransferase, domain 1"/>
    <property type="match status" value="1"/>
</dbReference>
<dbReference type="EMBL" id="CP012333">
    <property type="protein sequence ID" value="AKU99447.1"/>
    <property type="molecule type" value="Genomic_DNA"/>
</dbReference>
<dbReference type="FunFam" id="3.40.640.10:FF:000046">
    <property type="entry name" value="Cystathionine gamma-lyase"/>
    <property type="match status" value="1"/>
</dbReference>
<keyword evidence="2 3" id="KW-0663">Pyridoxal phosphate</keyword>
<proteinExistence type="inferred from homology"/>
<dbReference type="InterPro" id="IPR015421">
    <property type="entry name" value="PyrdxlP-dep_Trfase_major"/>
</dbReference>
<dbReference type="RefSeq" id="WP_205633822.1">
    <property type="nucleotide sequence ID" value="NZ_CP012333.1"/>
</dbReference>
<protein>
    <submittedName>
        <fullName evidence="5">O-acetylhomoserine sulfhydrylase</fullName>
    </submittedName>
</protein>
<evidence type="ECO:0000313" key="6">
    <source>
        <dbReference type="Proteomes" id="UP000064967"/>
    </source>
</evidence>
<keyword evidence="6" id="KW-1185">Reference proteome</keyword>
<accession>A0A0K1Q138</accession>
<dbReference type="SUPFAM" id="SSF53383">
    <property type="entry name" value="PLP-dependent transferases"/>
    <property type="match status" value="1"/>
</dbReference>
<dbReference type="Gene3D" id="3.40.640.10">
    <property type="entry name" value="Type I PLP-dependent aspartate aminotransferase-like (Major domain)"/>
    <property type="match status" value="1"/>
</dbReference>
<dbReference type="GO" id="GO:0019346">
    <property type="term" value="P:transsulfuration"/>
    <property type="evidence" value="ECO:0007669"/>
    <property type="project" value="InterPro"/>
</dbReference>
<dbReference type="PATRIC" id="fig|1391654.3.peg.6198"/>
<dbReference type="InterPro" id="IPR000277">
    <property type="entry name" value="Cys/Met-Metab_PyrdxlP-dep_enz"/>
</dbReference>
<dbReference type="InterPro" id="IPR015422">
    <property type="entry name" value="PyrdxlP-dep_Trfase_small"/>
</dbReference>
<evidence type="ECO:0000256" key="3">
    <source>
        <dbReference type="PIRSR" id="PIRSR001434-2"/>
    </source>
</evidence>
<reference evidence="5 6" key="1">
    <citation type="submission" date="2015-08" db="EMBL/GenBank/DDBJ databases">
        <authorList>
            <person name="Babu N.S."/>
            <person name="Beckwith C.J."/>
            <person name="Beseler K.G."/>
            <person name="Brison A."/>
            <person name="Carone J.V."/>
            <person name="Caskin T.P."/>
            <person name="Diamond M."/>
            <person name="Durham M.E."/>
            <person name="Foxe J.M."/>
            <person name="Go M."/>
            <person name="Henderson B.A."/>
            <person name="Jones I.B."/>
            <person name="McGettigan J.A."/>
            <person name="Micheletti S.J."/>
            <person name="Nasrallah M.E."/>
            <person name="Ortiz D."/>
            <person name="Piller C.R."/>
            <person name="Privatt S.R."/>
            <person name="Schneider S.L."/>
            <person name="Sharp S."/>
            <person name="Smith T.C."/>
            <person name="Stanton J.D."/>
            <person name="Ullery H.E."/>
            <person name="Wilson R.J."/>
            <person name="Serrano M.G."/>
            <person name="Buck G."/>
            <person name="Lee V."/>
            <person name="Wang Y."/>
            <person name="Carvalho R."/>
            <person name="Voegtly L."/>
            <person name="Shi R."/>
            <person name="Duckworth R."/>
            <person name="Johnson A."/>
            <person name="Loviza R."/>
            <person name="Walstead R."/>
            <person name="Shah Z."/>
            <person name="Kiflezghi M."/>
            <person name="Wade K."/>
            <person name="Ball S.L."/>
            <person name="Bradley K.W."/>
            <person name="Asai D.J."/>
            <person name="Bowman C.A."/>
            <person name="Russell D.A."/>
            <person name="Pope W.H."/>
            <person name="Jacobs-Sera D."/>
            <person name="Hendrix R.W."/>
            <person name="Hatfull G.F."/>
        </authorList>
    </citation>
    <scope>NUCLEOTIDE SEQUENCE [LARGE SCALE GENOMIC DNA]</scope>
    <source>
        <strain evidence="5 6">DSM 27648</strain>
    </source>
</reference>
<evidence type="ECO:0000256" key="1">
    <source>
        <dbReference type="ARBA" id="ARBA00001933"/>
    </source>
</evidence>
<dbReference type="GO" id="GO:0030170">
    <property type="term" value="F:pyridoxal phosphate binding"/>
    <property type="evidence" value="ECO:0007669"/>
    <property type="project" value="InterPro"/>
</dbReference>
<evidence type="ECO:0000313" key="5">
    <source>
        <dbReference type="EMBL" id="AKU99447.1"/>
    </source>
</evidence>
<comment type="similarity">
    <text evidence="4">Belongs to the trans-sulfuration enzymes family.</text>
</comment>
<dbReference type="Pfam" id="PF01053">
    <property type="entry name" value="Cys_Met_Meta_PP"/>
    <property type="match status" value="1"/>
</dbReference>
<name>A0A0K1Q138_9BACT</name>
<gene>
    <name evidence="5" type="ORF">AKJ09_06111</name>
</gene>
<dbReference type="AlphaFoldDB" id="A0A0K1Q138"/>
<dbReference type="Proteomes" id="UP000064967">
    <property type="component" value="Chromosome"/>
</dbReference>
<dbReference type="PANTHER" id="PTHR11808">
    <property type="entry name" value="TRANS-SULFURATION ENZYME FAMILY MEMBER"/>
    <property type="match status" value="1"/>
</dbReference>
<dbReference type="KEGG" id="llu:AKJ09_06111"/>